<sequence>MFKIYNMSKTDRELSLNFYKYLCNVIGTEEVVKTRRKLFCALDSVLRHPTFTVISSGSKAEGVDLNGSDYDLMFVLESFQVYENMIKVSLFTNKTPIIMDISDTKPGFTKLKLFDRSNKYLRHIIQFAEILEKETYISSKLFREDHMPDCMIIHGPCQSNPDNTIDFARCVRCEEWITPAHPWIYRSRSSWPDHRLVMSVTAMMEQNTVPDEGYVFERKRKKGISKDPNAETFWADMPYYVEIAKAKEQNSKWGPKKIIAELKLGLSERVVKTVLSQYFYDQNTDCLFRKSIDLNVHHRRCVSKNDLVNMIKENHKKDHRKADTIYEALRTTVFPVVRETIKILFKTEVKCQQCASAIDLPKTTTTRRPNSSYVS</sequence>
<proteinExistence type="predicted"/>
<keyword evidence="2" id="KW-1185">Reference proteome</keyword>
<dbReference type="AlphaFoldDB" id="A0A8S3SLS4"/>
<dbReference type="InterPro" id="IPR043519">
    <property type="entry name" value="NT_sf"/>
</dbReference>
<evidence type="ECO:0000313" key="2">
    <source>
        <dbReference type="Proteomes" id="UP000683360"/>
    </source>
</evidence>
<evidence type="ECO:0000313" key="1">
    <source>
        <dbReference type="EMBL" id="CAG2221742.1"/>
    </source>
</evidence>
<organism evidence="1 2">
    <name type="scientific">Mytilus edulis</name>
    <name type="common">Blue mussel</name>
    <dbReference type="NCBI Taxonomy" id="6550"/>
    <lineage>
        <taxon>Eukaryota</taxon>
        <taxon>Metazoa</taxon>
        <taxon>Spiralia</taxon>
        <taxon>Lophotrochozoa</taxon>
        <taxon>Mollusca</taxon>
        <taxon>Bivalvia</taxon>
        <taxon>Autobranchia</taxon>
        <taxon>Pteriomorphia</taxon>
        <taxon>Mytilida</taxon>
        <taxon>Mytiloidea</taxon>
        <taxon>Mytilidae</taxon>
        <taxon>Mytilinae</taxon>
        <taxon>Mytilus</taxon>
    </lineage>
</organism>
<protein>
    <submittedName>
        <fullName evidence="1">Uncharacterized protein</fullName>
    </submittedName>
</protein>
<accession>A0A8S3SLS4</accession>
<gene>
    <name evidence="1" type="ORF">MEDL_35156</name>
</gene>
<reference evidence="1" key="1">
    <citation type="submission" date="2021-03" db="EMBL/GenBank/DDBJ databases">
        <authorList>
            <person name="Bekaert M."/>
        </authorList>
    </citation>
    <scope>NUCLEOTIDE SEQUENCE</scope>
</reference>
<comment type="caution">
    <text evidence="1">The sequence shown here is derived from an EMBL/GenBank/DDBJ whole genome shotgun (WGS) entry which is preliminary data.</text>
</comment>
<dbReference type="OrthoDB" id="6137292at2759"/>
<name>A0A8S3SLS4_MYTED</name>
<dbReference type="EMBL" id="CAJPWZ010001693">
    <property type="protein sequence ID" value="CAG2221742.1"/>
    <property type="molecule type" value="Genomic_DNA"/>
</dbReference>
<dbReference type="SUPFAM" id="SSF81301">
    <property type="entry name" value="Nucleotidyltransferase"/>
    <property type="match status" value="1"/>
</dbReference>
<dbReference type="Proteomes" id="UP000683360">
    <property type="component" value="Unassembled WGS sequence"/>
</dbReference>